<dbReference type="InterPro" id="IPR052700">
    <property type="entry name" value="Carb_kinase_PfkB-like"/>
</dbReference>
<feature type="domain" description="Carbohydrate kinase PfkB" evidence="4">
    <location>
        <begin position="2"/>
        <end position="314"/>
    </location>
</feature>
<evidence type="ECO:0000256" key="1">
    <source>
        <dbReference type="ARBA" id="ARBA00010688"/>
    </source>
</evidence>
<organism evidence="5 6">
    <name type="scientific">Carnobacterium divergens DSM 20623</name>
    <dbReference type="NCBI Taxonomy" id="1449336"/>
    <lineage>
        <taxon>Bacteria</taxon>
        <taxon>Bacillati</taxon>
        <taxon>Bacillota</taxon>
        <taxon>Bacilli</taxon>
        <taxon>Lactobacillales</taxon>
        <taxon>Carnobacteriaceae</taxon>
        <taxon>Carnobacterium</taxon>
    </lineage>
</organism>
<reference evidence="5 6" key="1">
    <citation type="journal article" date="2015" name="Genome Announc.">
        <title>Expanding the biotechnology potential of lactobacilli through comparative genomics of 213 strains and associated genera.</title>
        <authorList>
            <person name="Sun Z."/>
            <person name="Harris H.M."/>
            <person name="McCann A."/>
            <person name="Guo C."/>
            <person name="Argimon S."/>
            <person name="Zhang W."/>
            <person name="Yang X."/>
            <person name="Jeffery I.B."/>
            <person name="Cooney J.C."/>
            <person name="Kagawa T.F."/>
            <person name="Liu W."/>
            <person name="Song Y."/>
            <person name="Salvetti E."/>
            <person name="Wrobel A."/>
            <person name="Rasinkangas P."/>
            <person name="Parkhill J."/>
            <person name="Rea M.C."/>
            <person name="O'Sullivan O."/>
            <person name="Ritari J."/>
            <person name="Douillard F.P."/>
            <person name="Paul Ross R."/>
            <person name="Yang R."/>
            <person name="Briner A.E."/>
            <person name="Felis G.E."/>
            <person name="de Vos W.M."/>
            <person name="Barrangou R."/>
            <person name="Klaenhammer T.R."/>
            <person name="Caufield P.W."/>
            <person name="Cui Y."/>
            <person name="Zhang H."/>
            <person name="O'Toole P.W."/>
        </authorList>
    </citation>
    <scope>NUCLEOTIDE SEQUENCE [LARGE SCALE GENOMIC DNA]</scope>
    <source>
        <strain evidence="5 6">DSM 20623</strain>
    </source>
</reference>
<dbReference type="Pfam" id="PF00294">
    <property type="entry name" value="PfkB"/>
    <property type="match status" value="1"/>
</dbReference>
<dbReference type="AlphaFoldDB" id="A0A0R2I722"/>
<comment type="similarity">
    <text evidence="1">Belongs to the carbohydrate kinase PfkB family.</text>
</comment>
<dbReference type="InterPro" id="IPR011611">
    <property type="entry name" value="PfkB_dom"/>
</dbReference>
<gene>
    <name evidence="5" type="ORF">IV74_GL000719</name>
</gene>
<comment type="caution">
    <text evidence="5">The sequence shown here is derived from an EMBL/GenBank/DDBJ whole genome shotgun (WGS) entry which is preliminary data.</text>
</comment>
<evidence type="ECO:0000256" key="2">
    <source>
        <dbReference type="ARBA" id="ARBA00022679"/>
    </source>
</evidence>
<dbReference type="GeneID" id="89588010"/>
<dbReference type="Proteomes" id="UP000051658">
    <property type="component" value="Unassembled WGS sequence"/>
</dbReference>
<dbReference type="GO" id="GO:0016301">
    <property type="term" value="F:kinase activity"/>
    <property type="evidence" value="ECO:0007669"/>
    <property type="project" value="UniProtKB-KW"/>
</dbReference>
<dbReference type="SUPFAM" id="SSF53613">
    <property type="entry name" value="Ribokinase-like"/>
    <property type="match status" value="1"/>
</dbReference>
<dbReference type="InterPro" id="IPR029056">
    <property type="entry name" value="Ribokinase-like"/>
</dbReference>
<evidence type="ECO:0000313" key="5">
    <source>
        <dbReference type="EMBL" id="KRN57069.1"/>
    </source>
</evidence>
<name>A0A0R2I722_CARDV</name>
<dbReference type="EMBL" id="JQBS01000017">
    <property type="protein sequence ID" value="KRN57069.1"/>
    <property type="molecule type" value="Genomic_DNA"/>
</dbReference>
<dbReference type="PANTHER" id="PTHR43320">
    <property type="entry name" value="SUGAR KINASE"/>
    <property type="match status" value="1"/>
</dbReference>
<dbReference type="CDD" id="cd01166">
    <property type="entry name" value="KdgK"/>
    <property type="match status" value="1"/>
</dbReference>
<keyword evidence="6" id="KW-1185">Reference proteome</keyword>
<dbReference type="RefSeq" id="WP_034571769.1">
    <property type="nucleotide sequence ID" value="NZ_JQBS01000017.1"/>
</dbReference>
<sequence length="336" mass="37621">MKILAFGEVMMRLTPPQYKLIQQTDNVDLSFTGTGVNILSSLSHFGYETSMLTILPDNQVGRAAAGAIRSLGIKDEFVRYQGDHMGLYFLEMGFGNRPSEVTYLNRLASSFGESTLIDYDLATAVANSEVIHICGIALMLSEGTRQAAFKLAELAHQTGKKVCFDFNYRPSLNKHNSHEWVKQQFEAILPYCDIVIGGIRDLTELMDFKIPTELEGSIEQLAYVSQMFVKQYQLTYFAGTIRQKETTPSIRGFVTSNQEFALSQPMELQIYDRIGTGDAYAAGIITGMIEKWDNQKLVQFAINNAVLAHTTFGDSPLMRREQVEAFSQGNRGDVIR</sequence>
<keyword evidence="2" id="KW-0808">Transferase</keyword>
<protein>
    <submittedName>
        <fullName evidence="5">2-keto-3-deoxygluconate kinase</fullName>
    </submittedName>
</protein>
<proteinExistence type="inferred from homology"/>
<dbReference type="PATRIC" id="fig|1449336.4.peg.736"/>
<evidence type="ECO:0000259" key="4">
    <source>
        <dbReference type="Pfam" id="PF00294"/>
    </source>
</evidence>
<evidence type="ECO:0000256" key="3">
    <source>
        <dbReference type="ARBA" id="ARBA00022777"/>
    </source>
</evidence>
<dbReference type="eggNOG" id="COG0524">
    <property type="taxonomic scope" value="Bacteria"/>
</dbReference>
<accession>A0A0R2I722</accession>
<keyword evidence="3 5" id="KW-0418">Kinase</keyword>
<dbReference type="PANTHER" id="PTHR43320:SF2">
    <property type="entry name" value="2-DEHYDRO-3-DEOXYGLUCONOKINASE_2-DEHYDRO-3-DEOXYGALACTONOKINASE"/>
    <property type="match status" value="1"/>
</dbReference>
<dbReference type="Gene3D" id="3.40.1190.20">
    <property type="match status" value="1"/>
</dbReference>
<evidence type="ECO:0000313" key="6">
    <source>
        <dbReference type="Proteomes" id="UP000051658"/>
    </source>
</evidence>